<gene>
    <name evidence="1" type="ORF">Amon02_000635200</name>
</gene>
<evidence type="ECO:0000313" key="2">
    <source>
        <dbReference type="Proteomes" id="UP001165064"/>
    </source>
</evidence>
<protein>
    <submittedName>
        <fullName evidence="1">Unnamed protein product</fullName>
    </submittedName>
</protein>
<dbReference type="Proteomes" id="UP001165064">
    <property type="component" value="Unassembled WGS sequence"/>
</dbReference>
<proteinExistence type="predicted"/>
<dbReference type="EMBL" id="BSXS01004935">
    <property type="protein sequence ID" value="GME83721.1"/>
    <property type="molecule type" value="Genomic_DNA"/>
</dbReference>
<keyword evidence="2" id="KW-1185">Reference proteome</keyword>
<evidence type="ECO:0000313" key="1">
    <source>
        <dbReference type="EMBL" id="GME83721.1"/>
    </source>
</evidence>
<sequence length="160" mass="17820">MSNFNLQLRQAASGIDPVVADYALGYFNHISSSTEDAVLAQQLDIPKEVAFLEELLISAGGDPVKVDKLSKKLSETFTKKLKDNMAKLSITGDTSKRLLDINLIHNHQRDLDSSLALLQSTTDLEHTGRIMETRVDKKKLQKAEAKIAKKVAKRNNKFVK</sequence>
<reference evidence="1" key="1">
    <citation type="submission" date="2023-04" db="EMBL/GenBank/DDBJ databases">
        <title>Ambrosiozyma monospora NBRC 10751.</title>
        <authorList>
            <person name="Ichikawa N."/>
            <person name="Sato H."/>
            <person name="Tonouchi N."/>
        </authorList>
    </citation>
    <scope>NUCLEOTIDE SEQUENCE</scope>
    <source>
        <strain evidence="1">NBRC 10751</strain>
    </source>
</reference>
<name>A0ACB5T989_AMBMO</name>
<accession>A0ACB5T989</accession>
<comment type="caution">
    <text evidence="1">The sequence shown here is derived from an EMBL/GenBank/DDBJ whole genome shotgun (WGS) entry which is preliminary data.</text>
</comment>
<organism evidence="1 2">
    <name type="scientific">Ambrosiozyma monospora</name>
    <name type="common">Yeast</name>
    <name type="synonym">Endomycopsis monosporus</name>
    <dbReference type="NCBI Taxonomy" id="43982"/>
    <lineage>
        <taxon>Eukaryota</taxon>
        <taxon>Fungi</taxon>
        <taxon>Dikarya</taxon>
        <taxon>Ascomycota</taxon>
        <taxon>Saccharomycotina</taxon>
        <taxon>Pichiomycetes</taxon>
        <taxon>Pichiales</taxon>
        <taxon>Pichiaceae</taxon>
        <taxon>Ambrosiozyma</taxon>
    </lineage>
</organism>